<dbReference type="Pfam" id="PF13460">
    <property type="entry name" value="NAD_binding_10"/>
    <property type="match status" value="1"/>
</dbReference>
<dbReference type="PANTHER" id="PTHR15020:SF50">
    <property type="entry name" value="UPF0659 PROTEIN YMR090W"/>
    <property type="match status" value="1"/>
</dbReference>
<dbReference type="Proteomes" id="UP001338125">
    <property type="component" value="Unassembled WGS sequence"/>
</dbReference>
<comment type="similarity">
    <text evidence="1">Belongs to the avfA family.</text>
</comment>
<organism evidence="3 4">
    <name type="scientific">Cladobotryum mycophilum</name>
    <dbReference type="NCBI Taxonomy" id="491253"/>
    <lineage>
        <taxon>Eukaryota</taxon>
        <taxon>Fungi</taxon>
        <taxon>Dikarya</taxon>
        <taxon>Ascomycota</taxon>
        <taxon>Pezizomycotina</taxon>
        <taxon>Sordariomycetes</taxon>
        <taxon>Hypocreomycetidae</taxon>
        <taxon>Hypocreales</taxon>
        <taxon>Hypocreaceae</taxon>
        <taxon>Cladobotryum</taxon>
    </lineage>
</organism>
<sequence length="242" mass="26071">MASHHRSWTVTSVIRQKEQVPAIEKLGSGLPGKLNVLVRSIEVTSDEEANGIINEVKPDYVAWSAGAGGKGGAERTYKVDRDAASHFARAAAANSSIARFLLISYNGSRRKAASWWPEGEWDDYHKKINFGVLADYYQAKISADEAFYEATKKSSNFVGINLRPGHLIDEPAGKVSLGKTTLKGSVPRETVAHVADALLAADGLKSGWIDLLQGDDALDAAVGKVVQEGIDTAEGEDIYESK</sequence>
<proteinExistence type="inferred from homology"/>
<keyword evidence="4" id="KW-1185">Reference proteome</keyword>
<comment type="caution">
    <text evidence="3">The sequence shown here is derived from an EMBL/GenBank/DDBJ whole genome shotgun (WGS) entry which is preliminary data.</text>
</comment>
<dbReference type="PANTHER" id="PTHR15020">
    <property type="entry name" value="FLAVIN REDUCTASE-RELATED"/>
    <property type="match status" value="1"/>
</dbReference>
<dbReference type="InterPro" id="IPR036291">
    <property type="entry name" value="NAD(P)-bd_dom_sf"/>
</dbReference>
<dbReference type="SUPFAM" id="SSF51735">
    <property type="entry name" value="NAD(P)-binding Rossmann-fold domains"/>
    <property type="match status" value="1"/>
</dbReference>
<reference evidence="3 4" key="1">
    <citation type="submission" date="2024-01" db="EMBL/GenBank/DDBJ databases">
        <title>Complete genome of Cladobotryum mycophilum ATHUM6906.</title>
        <authorList>
            <person name="Christinaki A.C."/>
            <person name="Myridakis A.I."/>
            <person name="Kouvelis V.N."/>
        </authorList>
    </citation>
    <scope>NUCLEOTIDE SEQUENCE [LARGE SCALE GENOMIC DNA]</scope>
    <source>
        <strain evidence="3 4">ATHUM6906</strain>
    </source>
</reference>
<dbReference type="InterPro" id="IPR016040">
    <property type="entry name" value="NAD(P)-bd_dom"/>
</dbReference>
<dbReference type="Gene3D" id="3.40.50.720">
    <property type="entry name" value="NAD(P)-binding Rossmann-like Domain"/>
    <property type="match status" value="1"/>
</dbReference>
<dbReference type="EMBL" id="JAVFKD010000016">
    <property type="protein sequence ID" value="KAK5988183.1"/>
    <property type="molecule type" value="Genomic_DNA"/>
</dbReference>
<evidence type="ECO:0000313" key="3">
    <source>
        <dbReference type="EMBL" id="KAK5988183.1"/>
    </source>
</evidence>
<gene>
    <name evidence="3" type="ORF">PT974_12323</name>
</gene>
<evidence type="ECO:0000259" key="2">
    <source>
        <dbReference type="Pfam" id="PF13460"/>
    </source>
</evidence>
<protein>
    <recommendedName>
        <fullName evidence="2">NAD(P)-binding domain-containing protein</fullName>
    </recommendedName>
</protein>
<evidence type="ECO:0000256" key="1">
    <source>
        <dbReference type="ARBA" id="ARBA00038376"/>
    </source>
</evidence>
<accession>A0ABR0S7T2</accession>
<name>A0ABR0S7T2_9HYPO</name>
<evidence type="ECO:0000313" key="4">
    <source>
        <dbReference type="Proteomes" id="UP001338125"/>
    </source>
</evidence>
<feature type="domain" description="NAD(P)-binding" evidence="2">
    <location>
        <begin position="7"/>
        <end position="200"/>
    </location>
</feature>